<sequence length="208" mass="22284">MPSARAASKPYHHGNLRAALVEAGAELARTAGPDGVVLREVARRTGVSHNAAYRHFADRDELLSAIATLANEQLEQAMQRRIDEVEESDPDRRARARLRATGRAYVEFALSEPGLFNVAFCPTEAADSSPDEAAPYLLLGHVLDELVEAGALSPDDRPGADVACWSAVHGLSVLLLDGPLRALSAEERRGVLEKLIATVERGLTGSLS</sequence>
<dbReference type="PRINTS" id="PR00455">
    <property type="entry name" value="HTHTETR"/>
</dbReference>
<dbReference type="AlphaFoldDB" id="A0A930VKE5"/>
<dbReference type="EMBL" id="JADKPO010000001">
    <property type="protein sequence ID" value="MBF4766162.1"/>
    <property type="molecule type" value="Genomic_DNA"/>
</dbReference>
<keyword evidence="1" id="KW-0805">Transcription regulation</keyword>
<dbReference type="Pfam" id="PF13305">
    <property type="entry name" value="TetR_C_33"/>
    <property type="match status" value="1"/>
</dbReference>
<comment type="caution">
    <text evidence="6">The sequence shown here is derived from an EMBL/GenBank/DDBJ whole genome shotgun (WGS) entry which is preliminary data.</text>
</comment>
<keyword evidence="3" id="KW-0804">Transcription</keyword>
<gene>
    <name evidence="6" type="ORF">ISU10_00090</name>
</gene>
<dbReference type="InterPro" id="IPR009057">
    <property type="entry name" value="Homeodomain-like_sf"/>
</dbReference>
<dbReference type="GO" id="GO:0000976">
    <property type="term" value="F:transcription cis-regulatory region binding"/>
    <property type="evidence" value="ECO:0007669"/>
    <property type="project" value="TreeGrafter"/>
</dbReference>
<dbReference type="RefSeq" id="WP_194694324.1">
    <property type="nucleotide sequence ID" value="NZ_JADKPO010000001.1"/>
</dbReference>
<dbReference type="InterPro" id="IPR036271">
    <property type="entry name" value="Tet_transcr_reg_TetR-rel_C_sf"/>
</dbReference>
<dbReference type="PANTHER" id="PTHR30055">
    <property type="entry name" value="HTH-TYPE TRANSCRIPTIONAL REGULATOR RUTR"/>
    <property type="match status" value="1"/>
</dbReference>
<dbReference type="InterPro" id="IPR001647">
    <property type="entry name" value="HTH_TetR"/>
</dbReference>
<dbReference type="PROSITE" id="PS50977">
    <property type="entry name" value="HTH_TETR_2"/>
    <property type="match status" value="1"/>
</dbReference>
<evidence type="ECO:0000313" key="7">
    <source>
        <dbReference type="Proteomes" id="UP000660668"/>
    </source>
</evidence>
<organism evidence="6 7">
    <name type="scientific">Nocardioides agariphilus</name>
    <dbReference type="NCBI Taxonomy" id="433664"/>
    <lineage>
        <taxon>Bacteria</taxon>
        <taxon>Bacillati</taxon>
        <taxon>Actinomycetota</taxon>
        <taxon>Actinomycetes</taxon>
        <taxon>Propionibacteriales</taxon>
        <taxon>Nocardioidaceae</taxon>
        <taxon>Nocardioides</taxon>
    </lineage>
</organism>
<protein>
    <submittedName>
        <fullName evidence="6">TetR/AcrR family transcriptional regulator</fullName>
    </submittedName>
</protein>
<dbReference type="InterPro" id="IPR025996">
    <property type="entry name" value="MT1864/Rv1816-like_C"/>
</dbReference>
<dbReference type="Pfam" id="PF00440">
    <property type="entry name" value="TetR_N"/>
    <property type="match status" value="1"/>
</dbReference>
<name>A0A930VKE5_9ACTN</name>
<feature type="domain" description="HTH tetR-type" evidence="5">
    <location>
        <begin position="14"/>
        <end position="74"/>
    </location>
</feature>
<feature type="DNA-binding region" description="H-T-H motif" evidence="4">
    <location>
        <begin position="37"/>
        <end position="56"/>
    </location>
</feature>
<keyword evidence="2 4" id="KW-0238">DNA-binding</keyword>
<evidence type="ECO:0000313" key="6">
    <source>
        <dbReference type="EMBL" id="MBF4766162.1"/>
    </source>
</evidence>
<evidence type="ECO:0000256" key="1">
    <source>
        <dbReference type="ARBA" id="ARBA00023015"/>
    </source>
</evidence>
<dbReference type="SUPFAM" id="SSF46689">
    <property type="entry name" value="Homeodomain-like"/>
    <property type="match status" value="1"/>
</dbReference>
<proteinExistence type="predicted"/>
<dbReference type="SUPFAM" id="SSF48498">
    <property type="entry name" value="Tetracyclin repressor-like, C-terminal domain"/>
    <property type="match status" value="1"/>
</dbReference>
<dbReference type="Gene3D" id="1.10.357.10">
    <property type="entry name" value="Tetracycline Repressor, domain 2"/>
    <property type="match status" value="1"/>
</dbReference>
<evidence type="ECO:0000256" key="3">
    <source>
        <dbReference type="ARBA" id="ARBA00023163"/>
    </source>
</evidence>
<accession>A0A930VKE5</accession>
<dbReference type="PANTHER" id="PTHR30055:SF234">
    <property type="entry name" value="HTH-TYPE TRANSCRIPTIONAL REGULATOR BETI"/>
    <property type="match status" value="1"/>
</dbReference>
<evidence type="ECO:0000259" key="5">
    <source>
        <dbReference type="PROSITE" id="PS50977"/>
    </source>
</evidence>
<dbReference type="Proteomes" id="UP000660668">
    <property type="component" value="Unassembled WGS sequence"/>
</dbReference>
<evidence type="ECO:0000256" key="2">
    <source>
        <dbReference type="ARBA" id="ARBA00023125"/>
    </source>
</evidence>
<dbReference type="GO" id="GO:0003700">
    <property type="term" value="F:DNA-binding transcription factor activity"/>
    <property type="evidence" value="ECO:0007669"/>
    <property type="project" value="TreeGrafter"/>
</dbReference>
<reference evidence="6" key="1">
    <citation type="submission" date="2020-11" db="EMBL/GenBank/DDBJ databases">
        <title>Nocardioides cynanchi sp. nov., isolated from soil of rhizosphere of Cynanchum wilfordii.</title>
        <authorList>
            <person name="Lee J.-S."/>
            <person name="Suh M.K."/>
            <person name="Kim J.-S."/>
        </authorList>
    </citation>
    <scope>NUCLEOTIDE SEQUENCE</scope>
    <source>
        <strain evidence="6">KCTC 19276</strain>
    </source>
</reference>
<evidence type="ECO:0000256" key="4">
    <source>
        <dbReference type="PROSITE-ProRule" id="PRU00335"/>
    </source>
</evidence>
<dbReference type="InterPro" id="IPR050109">
    <property type="entry name" value="HTH-type_TetR-like_transc_reg"/>
</dbReference>
<keyword evidence="7" id="KW-1185">Reference proteome</keyword>